<dbReference type="AlphaFoldDB" id="A0A816KMD6"/>
<accession>A0A816KMD6</accession>
<evidence type="ECO:0000313" key="2">
    <source>
        <dbReference type="EMBL" id="CAF1920767.1"/>
    </source>
</evidence>
<keyword evidence="1" id="KW-1133">Transmembrane helix</keyword>
<evidence type="ECO:0000256" key="1">
    <source>
        <dbReference type="SAM" id="Phobius"/>
    </source>
</evidence>
<proteinExistence type="predicted"/>
<sequence length="61" mass="7421">MKSLFFLVFIDYHRISFPINVLVFFFCMGFFSQSFFQSLTLEKIVLLFCLIKKCFRFETEL</sequence>
<dbReference type="EMBL" id="HG994366">
    <property type="protein sequence ID" value="CAF1920767.1"/>
    <property type="molecule type" value="Genomic_DNA"/>
</dbReference>
<keyword evidence="1" id="KW-0812">Transmembrane</keyword>
<protein>
    <submittedName>
        <fullName evidence="2">(rape) hypothetical protein</fullName>
    </submittedName>
</protein>
<keyword evidence="1" id="KW-0472">Membrane</keyword>
<dbReference type="Proteomes" id="UP001295469">
    <property type="component" value="Chromosome C02"/>
</dbReference>
<organism evidence="2">
    <name type="scientific">Brassica napus</name>
    <name type="common">Rape</name>
    <dbReference type="NCBI Taxonomy" id="3708"/>
    <lineage>
        <taxon>Eukaryota</taxon>
        <taxon>Viridiplantae</taxon>
        <taxon>Streptophyta</taxon>
        <taxon>Embryophyta</taxon>
        <taxon>Tracheophyta</taxon>
        <taxon>Spermatophyta</taxon>
        <taxon>Magnoliopsida</taxon>
        <taxon>eudicotyledons</taxon>
        <taxon>Gunneridae</taxon>
        <taxon>Pentapetalae</taxon>
        <taxon>rosids</taxon>
        <taxon>malvids</taxon>
        <taxon>Brassicales</taxon>
        <taxon>Brassicaceae</taxon>
        <taxon>Brassiceae</taxon>
        <taxon>Brassica</taxon>
    </lineage>
</organism>
<reference evidence="2" key="1">
    <citation type="submission" date="2021-01" db="EMBL/GenBank/DDBJ databases">
        <authorList>
            <consortium name="Genoscope - CEA"/>
            <person name="William W."/>
        </authorList>
    </citation>
    <scope>NUCLEOTIDE SEQUENCE</scope>
</reference>
<name>A0A816KMD6_BRANA</name>
<gene>
    <name evidence="2" type="ORF">DARMORV10_C02P57320.1</name>
</gene>
<feature type="transmembrane region" description="Helical" evidence="1">
    <location>
        <begin position="12"/>
        <end position="31"/>
    </location>
</feature>